<proteinExistence type="evidence at transcript level"/>
<gene>
    <name evidence="1" type="ORF">ACCB04735</name>
</gene>
<name>V9IH11_APICE</name>
<dbReference type="EMBL" id="JR043528">
    <property type="protein sequence ID" value="AEY59786.1"/>
    <property type="molecule type" value="mRNA"/>
</dbReference>
<accession>V9IH11</accession>
<protein>
    <submittedName>
        <fullName evidence="1">Leucine-rich repeats and IQ motif containing 2</fullName>
    </submittedName>
</protein>
<sequence>MFKSCEEIIEPDFKDVEHDVKNEYDVIDNAVINGEVCEETLCKELHNLIETEITTENCMNLKKK</sequence>
<dbReference type="AlphaFoldDB" id="V9IH11"/>
<organism evidence="1">
    <name type="scientific">Apis cerana</name>
    <name type="common">Indian honeybee</name>
    <dbReference type="NCBI Taxonomy" id="7461"/>
    <lineage>
        <taxon>Eukaryota</taxon>
        <taxon>Metazoa</taxon>
        <taxon>Ecdysozoa</taxon>
        <taxon>Arthropoda</taxon>
        <taxon>Hexapoda</taxon>
        <taxon>Insecta</taxon>
        <taxon>Pterygota</taxon>
        <taxon>Neoptera</taxon>
        <taxon>Endopterygota</taxon>
        <taxon>Hymenoptera</taxon>
        <taxon>Apocrita</taxon>
        <taxon>Aculeata</taxon>
        <taxon>Apoidea</taxon>
        <taxon>Anthophila</taxon>
        <taxon>Apidae</taxon>
        <taxon>Apis</taxon>
    </lineage>
</organism>
<reference evidence="1" key="1">
    <citation type="submission" date="2011-11" db="EMBL/GenBank/DDBJ databases">
        <title>Decoding the brain transcriptome of the Eastern honeybee (Apis cerana) based on pyrosequencing.</title>
        <authorList>
            <person name="Sun L."/>
            <person name="Zheng H."/>
            <person name="Wang Y."/>
            <person name="Xie X."/>
            <person name="Zhu Y."/>
            <person name="Gu W."/>
            <person name="Wang S."/>
        </authorList>
    </citation>
    <scope>NUCLEOTIDE SEQUENCE</scope>
    <source>
        <tissue evidence="1">Brain</tissue>
    </source>
</reference>
<evidence type="ECO:0000313" key="1">
    <source>
        <dbReference type="EMBL" id="AEY59786.1"/>
    </source>
</evidence>